<dbReference type="InterPro" id="IPR001387">
    <property type="entry name" value="Cro/C1-type_HTH"/>
</dbReference>
<gene>
    <name evidence="3" type="ORF">NBG84_40085</name>
</gene>
<dbReference type="Gene3D" id="1.10.260.40">
    <property type="entry name" value="lambda repressor-like DNA-binding domains"/>
    <property type="match status" value="1"/>
</dbReference>
<dbReference type="Pfam" id="PF01381">
    <property type="entry name" value="HTH_3"/>
    <property type="match status" value="1"/>
</dbReference>
<dbReference type="InterPro" id="IPR010982">
    <property type="entry name" value="Lambda_DNA-bd_dom_sf"/>
</dbReference>
<dbReference type="EMBL" id="JAMQAW010000125">
    <property type="protein sequence ID" value="MCM2394401.1"/>
    <property type="molecule type" value="Genomic_DNA"/>
</dbReference>
<evidence type="ECO:0000259" key="2">
    <source>
        <dbReference type="PROSITE" id="PS50943"/>
    </source>
</evidence>
<accession>A0ABT0V1K5</accession>
<evidence type="ECO:0000313" key="4">
    <source>
        <dbReference type="Proteomes" id="UP001431429"/>
    </source>
</evidence>
<dbReference type="SUPFAM" id="SSF47413">
    <property type="entry name" value="lambda repressor-like DNA-binding domains"/>
    <property type="match status" value="1"/>
</dbReference>
<protein>
    <submittedName>
        <fullName evidence="3">Helix-turn-helix domain-containing protein</fullName>
    </submittedName>
</protein>
<sequence>MSDPDRLKRVDALLEGLDDVLPPPRVRSQLRLAANLTQQEIADAVGVKRLAVVRWELGKSNPRRPQRQAYIHLLKRLAERFPEATEPNEDMPTPASVGGSG</sequence>
<comment type="caution">
    <text evidence="3">The sequence shown here is derived from an EMBL/GenBank/DDBJ whole genome shotgun (WGS) entry which is preliminary data.</text>
</comment>
<keyword evidence="4" id="KW-1185">Reference proteome</keyword>
<dbReference type="Proteomes" id="UP001431429">
    <property type="component" value="Unassembled WGS sequence"/>
</dbReference>
<feature type="region of interest" description="Disordered" evidence="1">
    <location>
        <begin position="81"/>
        <end position="101"/>
    </location>
</feature>
<dbReference type="RefSeq" id="WP_250924676.1">
    <property type="nucleotide sequence ID" value="NZ_JAMQAW010000125.1"/>
</dbReference>
<dbReference type="SMART" id="SM00530">
    <property type="entry name" value="HTH_XRE"/>
    <property type="match status" value="1"/>
</dbReference>
<proteinExistence type="predicted"/>
<name>A0ABT0V1K5_9ACTN</name>
<reference evidence="3" key="1">
    <citation type="submission" date="2022-06" db="EMBL/GenBank/DDBJ databases">
        <title>Genome public.</title>
        <authorList>
            <person name="Sun Q."/>
        </authorList>
    </citation>
    <scope>NUCLEOTIDE SEQUENCE</scope>
    <source>
        <strain evidence="3">CWNU-1</strain>
    </source>
</reference>
<evidence type="ECO:0000256" key="1">
    <source>
        <dbReference type="SAM" id="MobiDB-lite"/>
    </source>
</evidence>
<evidence type="ECO:0000313" key="3">
    <source>
        <dbReference type="EMBL" id="MCM2394401.1"/>
    </source>
</evidence>
<dbReference type="CDD" id="cd00093">
    <property type="entry name" value="HTH_XRE"/>
    <property type="match status" value="1"/>
</dbReference>
<feature type="domain" description="HTH cro/C1-type" evidence="2">
    <location>
        <begin position="29"/>
        <end position="62"/>
    </location>
</feature>
<organism evidence="3 4">
    <name type="scientific">Streptomyces albipurpureus</name>
    <dbReference type="NCBI Taxonomy" id="2897419"/>
    <lineage>
        <taxon>Bacteria</taxon>
        <taxon>Bacillati</taxon>
        <taxon>Actinomycetota</taxon>
        <taxon>Actinomycetes</taxon>
        <taxon>Kitasatosporales</taxon>
        <taxon>Streptomycetaceae</taxon>
        <taxon>Streptomyces</taxon>
    </lineage>
</organism>
<dbReference type="PROSITE" id="PS50943">
    <property type="entry name" value="HTH_CROC1"/>
    <property type="match status" value="1"/>
</dbReference>